<dbReference type="AlphaFoldDB" id="A0AAD7MU15"/>
<evidence type="ECO:0000313" key="1">
    <source>
        <dbReference type="EMBL" id="KAJ7732106.1"/>
    </source>
</evidence>
<reference evidence="1" key="1">
    <citation type="submission" date="2023-03" db="EMBL/GenBank/DDBJ databases">
        <title>Massive genome expansion in bonnet fungi (Mycena s.s.) driven by repeated elements and novel gene families across ecological guilds.</title>
        <authorList>
            <consortium name="Lawrence Berkeley National Laboratory"/>
            <person name="Harder C.B."/>
            <person name="Miyauchi S."/>
            <person name="Viragh M."/>
            <person name="Kuo A."/>
            <person name="Thoen E."/>
            <person name="Andreopoulos B."/>
            <person name="Lu D."/>
            <person name="Skrede I."/>
            <person name="Drula E."/>
            <person name="Henrissat B."/>
            <person name="Morin E."/>
            <person name="Kohler A."/>
            <person name="Barry K."/>
            <person name="LaButti K."/>
            <person name="Morin E."/>
            <person name="Salamov A."/>
            <person name="Lipzen A."/>
            <person name="Mereny Z."/>
            <person name="Hegedus B."/>
            <person name="Baldrian P."/>
            <person name="Stursova M."/>
            <person name="Weitz H."/>
            <person name="Taylor A."/>
            <person name="Grigoriev I.V."/>
            <person name="Nagy L.G."/>
            <person name="Martin F."/>
            <person name="Kauserud H."/>
        </authorList>
    </citation>
    <scope>NUCLEOTIDE SEQUENCE</scope>
    <source>
        <strain evidence="1">CBHHK182m</strain>
    </source>
</reference>
<feature type="non-terminal residue" evidence="1">
    <location>
        <position position="73"/>
    </location>
</feature>
<organism evidence="1 2">
    <name type="scientific">Mycena metata</name>
    <dbReference type="NCBI Taxonomy" id="1033252"/>
    <lineage>
        <taxon>Eukaryota</taxon>
        <taxon>Fungi</taxon>
        <taxon>Dikarya</taxon>
        <taxon>Basidiomycota</taxon>
        <taxon>Agaricomycotina</taxon>
        <taxon>Agaricomycetes</taxon>
        <taxon>Agaricomycetidae</taxon>
        <taxon>Agaricales</taxon>
        <taxon>Marasmiineae</taxon>
        <taxon>Mycenaceae</taxon>
        <taxon>Mycena</taxon>
    </lineage>
</organism>
<feature type="non-terminal residue" evidence="1">
    <location>
        <position position="1"/>
    </location>
</feature>
<sequence>GRRCSTTTEIHNRWVRLRNDRLEVDCFLANKTSSAGRKLVSPTLVLQTWSRVLNEEDKLPEDWLREPKVLVGI</sequence>
<protein>
    <submittedName>
        <fullName evidence="1">Uncharacterized protein</fullName>
    </submittedName>
</protein>
<gene>
    <name evidence="1" type="ORF">B0H16DRAFT_1240060</name>
</gene>
<evidence type="ECO:0000313" key="2">
    <source>
        <dbReference type="Proteomes" id="UP001215598"/>
    </source>
</evidence>
<keyword evidence="2" id="KW-1185">Reference proteome</keyword>
<name>A0AAD7MU15_9AGAR</name>
<dbReference type="Proteomes" id="UP001215598">
    <property type="component" value="Unassembled WGS sequence"/>
</dbReference>
<accession>A0AAD7MU15</accession>
<dbReference type="EMBL" id="JARKIB010000147">
    <property type="protein sequence ID" value="KAJ7732106.1"/>
    <property type="molecule type" value="Genomic_DNA"/>
</dbReference>
<comment type="caution">
    <text evidence="1">The sequence shown here is derived from an EMBL/GenBank/DDBJ whole genome shotgun (WGS) entry which is preliminary data.</text>
</comment>
<proteinExistence type="predicted"/>